<organism evidence="1 2">
    <name type="scientific">Brucella rhizosphaerae</name>
    <dbReference type="NCBI Taxonomy" id="571254"/>
    <lineage>
        <taxon>Bacteria</taxon>
        <taxon>Pseudomonadati</taxon>
        <taxon>Pseudomonadota</taxon>
        <taxon>Alphaproteobacteria</taxon>
        <taxon>Hyphomicrobiales</taxon>
        <taxon>Brucellaceae</taxon>
        <taxon>Brucella/Ochrobactrum group</taxon>
        <taxon>Brucella</taxon>
    </lineage>
</organism>
<comment type="caution">
    <text evidence="1">The sequence shown here is derived from an EMBL/GenBank/DDBJ whole genome shotgun (WGS) entry which is preliminary data.</text>
</comment>
<reference evidence="1 2" key="1">
    <citation type="submission" date="2017-07" db="EMBL/GenBank/DDBJ databases">
        <title>Phylogenetic study on the rhizospheric bacterium Ochrobactrum sp. A44.</title>
        <authorList>
            <person name="Krzyzanowska D.M."/>
            <person name="Ossowicki A."/>
            <person name="Rajewska M."/>
            <person name="Maciag T."/>
            <person name="Kaczynski Z."/>
            <person name="Czerwicka M."/>
            <person name="Jafra S."/>
        </authorList>
    </citation>
    <scope>NUCLEOTIDE SEQUENCE [LARGE SCALE GENOMIC DNA]</scope>
    <source>
        <strain evidence="1 2">PR17</strain>
    </source>
</reference>
<evidence type="ECO:0000313" key="2">
    <source>
        <dbReference type="Proteomes" id="UP000216345"/>
    </source>
</evidence>
<gene>
    <name evidence="1" type="ORF">CEV32_4140</name>
</gene>
<dbReference type="Proteomes" id="UP000216345">
    <property type="component" value="Unassembled WGS sequence"/>
</dbReference>
<evidence type="ECO:0000313" key="1">
    <source>
        <dbReference type="EMBL" id="OYR16765.1"/>
    </source>
</evidence>
<dbReference type="EMBL" id="NNRK01000021">
    <property type="protein sequence ID" value="OYR16765.1"/>
    <property type="molecule type" value="Genomic_DNA"/>
</dbReference>
<sequence length="46" mass="5025">MRPPIEWAKIGVAIGKIEELFLLNWSGSLFVSGGETQAINPLIVKT</sequence>
<proteinExistence type="predicted"/>
<accession>A0A256FPI3</accession>
<dbReference type="AlphaFoldDB" id="A0A256FPI3"/>
<keyword evidence="2" id="KW-1185">Reference proteome</keyword>
<protein>
    <submittedName>
        <fullName evidence="1">Uncharacterized protein</fullName>
    </submittedName>
</protein>
<name>A0A256FPI3_9HYPH</name>